<proteinExistence type="predicted"/>
<name>A0A5N5FR75_9ROSA</name>
<gene>
    <name evidence="1" type="ORF">D8674_005343</name>
</gene>
<comment type="caution">
    <text evidence="1">The sequence shown here is derived from an EMBL/GenBank/DDBJ whole genome shotgun (WGS) entry which is preliminary data.</text>
</comment>
<keyword evidence="1" id="KW-0675">Receptor</keyword>
<keyword evidence="2" id="KW-1185">Reference proteome</keyword>
<dbReference type="AlphaFoldDB" id="A0A5N5FR75"/>
<sequence>MELHHGSDCLTNLLFEYFWVVEKTVSLQKEGYSSNQGSRGDSRTRRIWFQWVRCARFASDKTNISPLSPLEGNSK</sequence>
<dbReference type="EMBL" id="SMOL01000559">
    <property type="protein sequence ID" value="KAB2605626.1"/>
    <property type="molecule type" value="Genomic_DNA"/>
</dbReference>
<evidence type="ECO:0000313" key="1">
    <source>
        <dbReference type="EMBL" id="KAB2605626.1"/>
    </source>
</evidence>
<organism evidence="1 2">
    <name type="scientific">Pyrus ussuriensis x Pyrus communis</name>
    <dbReference type="NCBI Taxonomy" id="2448454"/>
    <lineage>
        <taxon>Eukaryota</taxon>
        <taxon>Viridiplantae</taxon>
        <taxon>Streptophyta</taxon>
        <taxon>Embryophyta</taxon>
        <taxon>Tracheophyta</taxon>
        <taxon>Spermatophyta</taxon>
        <taxon>Magnoliopsida</taxon>
        <taxon>eudicotyledons</taxon>
        <taxon>Gunneridae</taxon>
        <taxon>Pentapetalae</taxon>
        <taxon>rosids</taxon>
        <taxon>fabids</taxon>
        <taxon>Rosales</taxon>
        <taxon>Rosaceae</taxon>
        <taxon>Amygdaloideae</taxon>
        <taxon>Maleae</taxon>
        <taxon>Pyrus</taxon>
    </lineage>
</organism>
<evidence type="ECO:0000313" key="2">
    <source>
        <dbReference type="Proteomes" id="UP000327157"/>
    </source>
</evidence>
<reference evidence="1 2" key="1">
    <citation type="submission" date="2019-09" db="EMBL/GenBank/DDBJ databases">
        <authorList>
            <person name="Ou C."/>
        </authorList>
    </citation>
    <scope>NUCLEOTIDE SEQUENCE [LARGE SCALE GENOMIC DNA]</scope>
    <source>
        <strain evidence="1">S2</strain>
        <tissue evidence="1">Leaf</tissue>
    </source>
</reference>
<protein>
    <submittedName>
        <fullName evidence="1">Tyrosine-sulfated glycopeptide receptor 1-like</fullName>
    </submittedName>
</protein>
<reference evidence="2" key="2">
    <citation type="submission" date="2019-10" db="EMBL/GenBank/DDBJ databases">
        <title>A de novo genome assembly of a pear dwarfing rootstock.</title>
        <authorList>
            <person name="Wang F."/>
            <person name="Wang J."/>
            <person name="Li S."/>
            <person name="Zhang Y."/>
            <person name="Fang M."/>
            <person name="Ma L."/>
            <person name="Zhao Y."/>
            <person name="Jiang S."/>
        </authorList>
    </citation>
    <scope>NUCLEOTIDE SEQUENCE [LARGE SCALE GENOMIC DNA]</scope>
</reference>
<dbReference type="Proteomes" id="UP000327157">
    <property type="component" value="Chromosome 11"/>
</dbReference>
<reference evidence="1 2" key="3">
    <citation type="submission" date="2019-11" db="EMBL/GenBank/DDBJ databases">
        <title>A de novo genome assembly of a pear dwarfing rootstock.</title>
        <authorList>
            <person name="Wang F."/>
            <person name="Wang J."/>
            <person name="Li S."/>
            <person name="Zhang Y."/>
            <person name="Fang M."/>
            <person name="Ma L."/>
            <person name="Zhao Y."/>
            <person name="Jiang S."/>
        </authorList>
    </citation>
    <scope>NUCLEOTIDE SEQUENCE [LARGE SCALE GENOMIC DNA]</scope>
    <source>
        <strain evidence="1">S2</strain>
        <tissue evidence="1">Leaf</tissue>
    </source>
</reference>
<accession>A0A5N5FR75</accession>